<accession>A0A182RRQ3</accession>
<evidence type="ECO:0000313" key="5">
    <source>
        <dbReference type="EnsemblMetazoa" id="AFUN008949-PA"/>
    </source>
</evidence>
<dbReference type="InterPro" id="IPR032675">
    <property type="entry name" value="LRR_dom_sf"/>
</dbReference>
<feature type="compositionally biased region" description="Low complexity" evidence="4">
    <location>
        <begin position="466"/>
        <end position="482"/>
    </location>
</feature>
<evidence type="ECO:0000256" key="3">
    <source>
        <dbReference type="ARBA" id="ARBA00025777"/>
    </source>
</evidence>
<dbReference type="PANTHER" id="PTHR11375">
    <property type="entry name" value="ACIDIC LEUCINE-RICH NUCLEAR PHOSPHOPROTEIN 32"/>
    <property type="match status" value="1"/>
</dbReference>
<evidence type="ECO:0000256" key="1">
    <source>
        <dbReference type="ARBA" id="ARBA00022614"/>
    </source>
</evidence>
<dbReference type="InterPro" id="IPR045081">
    <property type="entry name" value="AN32"/>
</dbReference>
<dbReference type="EnsemblMetazoa" id="AFUN008949-RA">
    <property type="protein sequence ID" value="AFUN008949-PA"/>
    <property type="gene ID" value="AFUN008949"/>
</dbReference>
<dbReference type="GO" id="GO:0042393">
    <property type="term" value="F:histone binding"/>
    <property type="evidence" value="ECO:0007669"/>
    <property type="project" value="TreeGrafter"/>
</dbReference>
<sequence length="539" mass="59536">MEKRILLEKRGRSDDEITELILDNCRSTYIDGLTDSFTALETLSLINVGLVSLKNFPKLSNLRKLELSDNRISNGLSHLMGSPKLTHLNLSGNRIKDFDELQPLKDLENLEVLDLFNNQVTLIENYREKLFQLIPSLNYLDGFDKEYVEAPSDEEDMADDGYQQQPSQFSINGIEIDLDELEQFEAKIRQKRSKEQSGKQTTGDIIVGLSEQGHLERTNSNPAAASCSSSSAQENDKDDLDLLYEEIQHKQALARANEEEQGRKRMASFLSVLLMFTTLLAFINQICYRGENQLLEDPLIEDVDDVEDDEKEDDEKEDGEKEECLLGKPSGDSKAGVKVNGATAPVESGSVVAGEEEEADDSCEESDDVSLAYLYNDNLEEDQEDWKSVESDYNNADEEFDSEDEEEEEGADNDGAEDGGDSDGEGEDDDGEEEEDGADDEGDNEEAAASSAAKASDIKASATVTEGAKSSSTSEEAAASAGDEGEAQANLKQEVRRESFKVRTATVKHLIVSLMNASKSNINPKQNVEQQQSWFSSAA</sequence>
<keyword evidence="2" id="KW-0677">Repeat</keyword>
<comment type="similarity">
    <text evidence="3">Belongs to the ANP32 family.</text>
</comment>
<feature type="compositionally biased region" description="Acidic residues" evidence="4">
    <location>
        <begin position="354"/>
        <end position="368"/>
    </location>
</feature>
<feature type="region of interest" description="Disordered" evidence="4">
    <location>
        <begin position="299"/>
        <end position="499"/>
    </location>
</feature>
<proteinExistence type="inferred from homology"/>
<dbReference type="STRING" id="62324.A0A182RRQ3"/>
<feature type="region of interest" description="Disordered" evidence="4">
    <location>
        <begin position="212"/>
        <end position="236"/>
    </location>
</feature>
<feature type="compositionally biased region" description="Acidic residues" evidence="4">
    <location>
        <begin position="395"/>
        <end position="446"/>
    </location>
</feature>
<keyword evidence="1" id="KW-0433">Leucine-rich repeat</keyword>
<dbReference type="SMART" id="SM00365">
    <property type="entry name" value="LRR_SD22"/>
    <property type="match status" value="3"/>
</dbReference>
<dbReference type="SUPFAM" id="SSF52058">
    <property type="entry name" value="L domain-like"/>
    <property type="match status" value="1"/>
</dbReference>
<dbReference type="Pfam" id="PF14580">
    <property type="entry name" value="LRR_9"/>
    <property type="match status" value="1"/>
</dbReference>
<dbReference type="AlphaFoldDB" id="A0A182RRQ3"/>
<protein>
    <recommendedName>
        <fullName evidence="6">U2A'/phosphoprotein 32 family A C-terminal domain-containing protein</fullName>
    </recommendedName>
</protein>
<organism evidence="5">
    <name type="scientific">Anopheles funestus</name>
    <name type="common">African malaria mosquito</name>
    <dbReference type="NCBI Taxonomy" id="62324"/>
    <lineage>
        <taxon>Eukaryota</taxon>
        <taxon>Metazoa</taxon>
        <taxon>Ecdysozoa</taxon>
        <taxon>Arthropoda</taxon>
        <taxon>Hexapoda</taxon>
        <taxon>Insecta</taxon>
        <taxon>Pterygota</taxon>
        <taxon>Neoptera</taxon>
        <taxon>Endopterygota</taxon>
        <taxon>Diptera</taxon>
        <taxon>Nematocera</taxon>
        <taxon>Culicoidea</taxon>
        <taxon>Culicidae</taxon>
        <taxon>Anophelinae</taxon>
        <taxon>Anopheles</taxon>
    </lineage>
</organism>
<feature type="compositionally biased region" description="Acidic residues" evidence="4">
    <location>
        <begin position="299"/>
        <end position="317"/>
    </location>
</feature>
<evidence type="ECO:0008006" key="6">
    <source>
        <dbReference type="Google" id="ProtNLM"/>
    </source>
</evidence>
<dbReference type="VEuPathDB" id="VectorBase:AFUN2_008546"/>
<reference evidence="5" key="1">
    <citation type="submission" date="2020-05" db="UniProtKB">
        <authorList>
            <consortium name="EnsemblMetazoa"/>
        </authorList>
    </citation>
    <scope>IDENTIFICATION</scope>
    <source>
        <strain evidence="5">FUMOZ</strain>
    </source>
</reference>
<evidence type="ECO:0000256" key="2">
    <source>
        <dbReference type="ARBA" id="ARBA00022737"/>
    </source>
</evidence>
<dbReference type="GO" id="GO:0005634">
    <property type="term" value="C:nucleus"/>
    <property type="evidence" value="ECO:0007669"/>
    <property type="project" value="TreeGrafter"/>
</dbReference>
<evidence type="ECO:0000256" key="4">
    <source>
        <dbReference type="SAM" id="MobiDB-lite"/>
    </source>
</evidence>
<name>A0A182RRQ3_ANOFN</name>
<dbReference type="PROSITE" id="PS51450">
    <property type="entry name" value="LRR"/>
    <property type="match status" value="3"/>
</dbReference>
<feature type="compositionally biased region" description="Low complexity" evidence="4">
    <location>
        <begin position="223"/>
        <end position="232"/>
    </location>
</feature>
<dbReference type="InterPro" id="IPR001611">
    <property type="entry name" value="Leu-rich_rpt"/>
</dbReference>
<dbReference type="Gene3D" id="3.80.10.10">
    <property type="entry name" value="Ribonuclease Inhibitor"/>
    <property type="match status" value="1"/>
</dbReference>
<dbReference type="FunFam" id="3.80.10.10:FF:000131">
    <property type="entry name" value="acidic leucine-rich nuclear phosphoprotein 32-related protein-like"/>
    <property type="match status" value="1"/>
</dbReference>
<dbReference type="PANTHER" id="PTHR11375:SF0">
    <property type="entry name" value="ACIDIC LEUCINE-RICH NUCLEAR PHOSPHOPROTEIN 32 FAMILY MEMBER A"/>
    <property type="match status" value="1"/>
</dbReference>
<feature type="region of interest" description="Disordered" evidence="4">
    <location>
        <begin position="517"/>
        <end position="539"/>
    </location>
</feature>
<dbReference type="VEuPathDB" id="VectorBase:AFUN008949"/>